<dbReference type="InterPro" id="IPR023358">
    <property type="entry name" value="Peptidase_M18_dom2"/>
</dbReference>
<dbReference type="Proteomes" id="UP000224634">
    <property type="component" value="Unassembled WGS sequence"/>
</dbReference>
<evidence type="ECO:0000256" key="1">
    <source>
        <dbReference type="ARBA" id="ARBA00001947"/>
    </source>
</evidence>
<keyword evidence="8 9" id="KW-0482">Metalloprotease</keyword>
<dbReference type="InterPro" id="IPR001948">
    <property type="entry name" value="Peptidase_M18"/>
</dbReference>
<evidence type="ECO:0000256" key="6">
    <source>
        <dbReference type="ARBA" id="ARBA00022801"/>
    </source>
</evidence>
<evidence type="ECO:0000313" key="12">
    <source>
        <dbReference type="Proteomes" id="UP000224634"/>
    </source>
</evidence>
<feature type="compositionally biased region" description="Low complexity" evidence="10">
    <location>
        <begin position="30"/>
        <end position="50"/>
    </location>
</feature>
<keyword evidence="6 9" id="KW-0378">Hydrolase</keyword>
<dbReference type="GO" id="GO:0008270">
    <property type="term" value="F:zinc ion binding"/>
    <property type="evidence" value="ECO:0007669"/>
    <property type="project" value="InterPro"/>
</dbReference>
<feature type="region of interest" description="Disordered" evidence="10">
    <location>
        <begin position="1"/>
        <end position="50"/>
    </location>
</feature>
<keyword evidence="7 9" id="KW-0862">Zinc</keyword>
<dbReference type="PANTHER" id="PTHR28570:SF4">
    <property type="entry name" value="VACUOLAR AMINOPEPTIDASE 1"/>
    <property type="match status" value="1"/>
</dbReference>
<evidence type="ECO:0000256" key="5">
    <source>
        <dbReference type="ARBA" id="ARBA00022723"/>
    </source>
</evidence>
<evidence type="ECO:0000256" key="4">
    <source>
        <dbReference type="ARBA" id="ARBA00022670"/>
    </source>
</evidence>
<dbReference type="GO" id="GO:0006508">
    <property type="term" value="P:proteolysis"/>
    <property type="evidence" value="ECO:0007669"/>
    <property type="project" value="UniProtKB-KW"/>
</dbReference>
<organism evidence="11 12">
    <name type="scientific">Polytolypa hystricis (strain UAMH7299)</name>
    <dbReference type="NCBI Taxonomy" id="1447883"/>
    <lineage>
        <taxon>Eukaryota</taxon>
        <taxon>Fungi</taxon>
        <taxon>Dikarya</taxon>
        <taxon>Ascomycota</taxon>
        <taxon>Pezizomycotina</taxon>
        <taxon>Eurotiomycetes</taxon>
        <taxon>Eurotiomycetidae</taxon>
        <taxon>Onygenales</taxon>
        <taxon>Onygenales incertae sedis</taxon>
        <taxon>Polytolypa</taxon>
    </lineage>
</organism>
<dbReference type="PRINTS" id="PR00932">
    <property type="entry name" value="AMINO1PTASE"/>
</dbReference>
<dbReference type="SUPFAM" id="SSF53187">
    <property type="entry name" value="Zn-dependent exopeptidases"/>
    <property type="match status" value="1"/>
</dbReference>
<evidence type="ECO:0000256" key="7">
    <source>
        <dbReference type="ARBA" id="ARBA00022833"/>
    </source>
</evidence>
<dbReference type="Gene3D" id="2.30.250.10">
    <property type="entry name" value="Aminopeptidase i, Domain 2"/>
    <property type="match status" value="1"/>
</dbReference>
<feature type="compositionally biased region" description="Pro residues" evidence="10">
    <location>
        <begin position="18"/>
        <end position="29"/>
    </location>
</feature>
<dbReference type="Gene3D" id="3.40.630.10">
    <property type="entry name" value="Zn peptidases"/>
    <property type="match status" value="1"/>
</dbReference>
<evidence type="ECO:0000256" key="8">
    <source>
        <dbReference type="ARBA" id="ARBA00023049"/>
    </source>
</evidence>
<dbReference type="OrthoDB" id="9880441at2759"/>
<dbReference type="GO" id="GO:0000324">
    <property type="term" value="C:fungal-type vacuole"/>
    <property type="evidence" value="ECO:0007669"/>
    <property type="project" value="TreeGrafter"/>
</dbReference>
<evidence type="ECO:0000256" key="3">
    <source>
        <dbReference type="ARBA" id="ARBA00022438"/>
    </source>
</evidence>
<dbReference type="STRING" id="1447883.A0A2B7XKU6"/>
<comment type="caution">
    <text evidence="11">The sequence shown here is derived from an EMBL/GenBank/DDBJ whole genome shotgun (WGS) entry which is preliminary data.</text>
</comment>
<dbReference type="CDD" id="cd05658">
    <property type="entry name" value="M18_DAP"/>
    <property type="match status" value="1"/>
</dbReference>
<reference evidence="11 12" key="1">
    <citation type="submission" date="2017-10" db="EMBL/GenBank/DDBJ databases">
        <title>Comparative genomics in systemic dimorphic fungi from Ajellomycetaceae.</title>
        <authorList>
            <person name="Munoz J.F."/>
            <person name="Mcewen J.G."/>
            <person name="Clay O.K."/>
            <person name="Cuomo C.A."/>
        </authorList>
    </citation>
    <scope>NUCLEOTIDE SEQUENCE [LARGE SCALE GENOMIC DNA]</scope>
    <source>
        <strain evidence="11 12">UAMH7299</strain>
    </source>
</reference>
<protein>
    <recommendedName>
        <fullName evidence="13">Aspartyl aminopeptidase</fullName>
    </recommendedName>
</protein>
<dbReference type="EMBL" id="PDNA01000153">
    <property type="protein sequence ID" value="PGH09403.1"/>
    <property type="molecule type" value="Genomic_DNA"/>
</dbReference>
<dbReference type="NCBIfam" id="NF002759">
    <property type="entry name" value="PRK02813.1"/>
    <property type="match status" value="1"/>
</dbReference>
<dbReference type="Pfam" id="PF02127">
    <property type="entry name" value="Peptidase_M18"/>
    <property type="match status" value="1"/>
</dbReference>
<keyword evidence="4 9" id="KW-0645">Protease</keyword>
<name>A0A2B7XKU6_POLH7</name>
<dbReference type="SUPFAM" id="SSF101821">
    <property type="entry name" value="Aminopeptidase/glucanase lid domain"/>
    <property type="match status" value="1"/>
</dbReference>
<proteinExistence type="inferred from homology"/>
<comment type="similarity">
    <text evidence="2 9">Belongs to the peptidase M18 family.</text>
</comment>
<dbReference type="AlphaFoldDB" id="A0A2B7XKU6"/>
<comment type="cofactor">
    <cofactor evidence="1">
        <name>Zn(2+)</name>
        <dbReference type="ChEBI" id="CHEBI:29105"/>
    </cofactor>
</comment>
<dbReference type="PANTHER" id="PTHR28570">
    <property type="entry name" value="ASPARTYL AMINOPEPTIDASE"/>
    <property type="match status" value="1"/>
</dbReference>
<dbReference type="GO" id="GO:0070006">
    <property type="term" value="F:metalloaminopeptidase activity"/>
    <property type="evidence" value="ECO:0007669"/>
    <property type="project" value="TreeGrafter"/>
</dbReference>
<keyword evidence="3 9" id="KW-0031">Aminopeptidase</keyword>
<accession>A0A2B7XKU6</accession>
<evidence type="ECO:0000256" key="10">
    <source>
        <dbReference type="SAM" id="MobiDB-lite"/>
    </source>
</evidence>
<evidence type="ECO:0000256" key="9">
    <source>
        <dbReference type="RuleBase" id="RU004386"/>
    </source>
</evidence>
<keyword evidence="5 9" id="KW-0479">Metal-binding</keyword>
<evidence type="ECO:0008006" key="13">
    <source>
        <dbReference type="Google" id="ProtNLM"/>
    </source>
</evidence>
<gene>
    <name evidence="11" type="ORF">AJ80_07678</name>
</gene>
<evidence type="ECO:0000256" key="2">
    <source>
        <dbReference type="ARBA" id="ARBA00008290"/>
    </source>
</evidence>
<dbReference type="FunFam" id="2.30.250.10:FF:000001">
    <property type="entry name" value="Aspartyl aminopeptidase 1"/>
    <property type="match status" value="1"/>
</dbReference>
<sequence>MTRRFFRASSSDVSGPESPLPHRPAPPPNNASNNNNNVQQTSSSSSSFRPEAYTKPYCDFMTENPTIFHAVASFTSQLEDHGYKRLTERDVWTSTLKPGGKYYCTRNSSALIAFAIGSEYEAGNGMAIVAGHVDALCAKLKPVSKLNTKAGFVQLGVAPYAGALNSTWWDRDLGIGGRVLVRDARTGNVETKLVKLDWPIARIPTLAPHFGSAASGPFNKETQMVPVIGLDNSDILGQGGEEEEGGEVDSKWKGKIEEGSFAATQPKRLVEIIAAELGVIDYSSIVNWELELFDIQPAQVGGLDKQFIFAGRVDDKLCCYSAQEALLASPDSRSKGLVKMVGMFDNEEIGSLLRQGARSNFMSSIMERITEAFASPSSSYGPNLVSQAAANSFLVSSDVIHAVNPNFLNVHLENHSPRLNVGVAVSADPNGHMTTDSVSTAILQRVADKCGAQLQVFQIRNDSRSGGTIGPMTSARIGMRAIDAGIPQLSMHSIRATTGSLDPGLGVKLFKGFFDHFEDVDREFQEF</sequence>
<evidence type="ECO:0000313" key="11">
    <source>
        <dbReference type="EMBL" id="PGH09403.1"/>
    </source>
</evidence>
<keyword evidence="12" id="KW-1185">Reference proteome</keyword>